<feature type="compositionally biased region" description="Basic residues" evidence="2">
    <location>
        <begin position="495"/>
        <end position="505"/>
    </location>
</feature>
<feature type="compositionally biased region" description="Polar residues" evidence="2">
    <location>
        <begin position="145"/>
        <end position="161"/>
    </location>
</feature>
<feature type="compositionally biased region" description="Basic and acidic residues" evidence="2">
    <location>
        <begin position="162"/>
        <end position="177"/>
    </location>
</feature>
<feature type="region of interest" description="Disordered" evidence="2">
    <location>
        <begin position="478"/>
        <end position="585"/>
    </location>
</feature>
<gene>
    <name evidence="4" type="ORF">Q9L58_004108</name>
</gene>
<evidence type="ECO:0000313" key="4">
    <source>
        <dbReference type="EMBL" id="KAL0636886.1"/>
    </source>
</evidence>
<feature type="domain" description="DUF6697" evidence="3">
    <location>
        <begin position="640"/>
        <end position="816"/>
    </location>
</feature>
<dbReference type="Proteomes" id="UP001447188">
    <property type="component" value="Unassembled WGS sequence"/>
</dbReference>
<accession>A0ABR3GLU2</accession>
<evidence type="ECO:0000313" key="5">
    <source>
        <dbReference type="Proteomes" id="UP001447188"/>
    </source>
</evidence>
<feature type="region of interest" description="Disordered" evidence="2">
    <location>
        <begin position="145"/>
        <end position="266"/>
    </location>
</feature>
<evidence type="ECO:0000259" key="3">
    <source>
        <dbReference type="Pfam" id="PF20411"/>
    </source>
</evidence>
<dbReference type="InterPro" id="IPR046520">
    <property type="entry name" value="DUF6697"/>
</dbReference>
<protein>
    <recommendedName>
        <fullName evidence="3">DUF6697 domain-containing protein</fullName>
    </recommendedName>
</protein>
<proteinExistence type="predicted"/>
<sequence>MPPNCIEISDEEGRSPQAVAPRTIRALAIVADINTRIEETSSAIKTYKDDVAHLKKLLRSAEERLEKEQDKRHRLIEKKNEALDSGVTEINTRSGLGNVEAKVGVKHEVKHEPRVKIEELSQEGTGQGIRQQSIFLGVQVPLRAPSTSSNAMEPESSTTSVTRERIELASVRRERTSPPHLPLPKTTQINRGLGDSDSGDVPMVGYDSTDDNELYYRSSGEQPETGEKLVSPVPQSKPLRTIPTRGKRWRGGRNAGRAIGFRGPSGSIATVPQNSKSFRREIISSAIGGQLRYAWPTPDQNGDFAIKVVRYCCIRRKNNWCLPSRPGDSENSLMFSSRPTGWDGADFPLFITEQGTDWKYYGDYRITECCTVSLQKWRGFEEAQKIDWCKHMLTKKVILGKRFREGELGRDGWKKVYDLFEKEDTDPRHLRLTARKLKFVQYNMKIYNLLEEMSTNQQTLEKRKATHADVEIGFADDDYAHLSNDDNDTPPQSTMKKRAKRKRNRVSYIEPSVDSEDNDAQPHSTLPPLPLPPAKDIQRLRVKEEPSDDDSDLYSAPTAPRPAQTSHALVRVHPPGGSNSRDSSVEMWEMEPEPWIKPTEDNHMIAASDDPYKKFDANQLIKVWELPIINNLPKFPTTKYSRRFLSKYLGGCEQSQECVISETKKMKQIYSLGVYYCERAEWSPDLPTKPGAHGVVYGTKCTSGAVDFNYSNYPVFCRRRMNEWEYCGEYQITRRAFVPGEWSRVAPIAQKSWSEGFAGKRGKWGIAHMLKLGIITPGQSVTPQDVLEFIDKGLLELECQVYQCVGYNRELYDTLNAKWESTRKDLAMKQEILDEDD</sequence>
<feature type="compositionally biased region" description="Basic and acidic residues" evidence="2">
    <location>
        <begin position="536"/>
        <end position="545"/>
    </location>
</feature>
<keyword evidence="1" id="KW-0175">Coiled coil</keyword>
<feature type="domain" description="DUF6697" evidence="3">
    <location>
        <begin position="278"/>
        <end position="452"/>
    </location>
</feature>
<reference evidence="4 5" key="1">
    <citation type="submission" date="2024-02" db="EMBL/GenBank/DDBJ databases">
        <title>Discinaceae phylogenomics.</title>
        <authorList>
            <person name="Dirks A.C."/>
            <person name="James T.Y."/>
        </authorList>
    </citation>
    <scope>NUCLEOTIDE SEQUENCE [LARGE SCALE GENOMIC DNA]</scope>
    <source>
        <strain evidence="4 5">ACD0624</strain>
    </source>
</reference>
<comment type="caution">
    <text evidence="4">The sequence shown here is derived from an EMBL/GenBank/DDBJ whole genome shotgun (WGS) entry which is preliminary data.</text>
</comment>
<keyword evidence="5" id="KW-1185">Reference proteome</keyword>
<feature type="coiled-coil region" evidence="1">
    <location>
        <begin position="44"/>
        <end position="85"/>
    </location>
</feature>
<evidence type="ECO:0000256" key="1">
    <source>
        <dbReference type="SAM" id="Coils"/>
    </source>
</evidence>
<evidence type="ECO:0000256" key="2">
    <source>
        <dbReference type="SAM" id="MobiDB-lite"/>
    </source>
</evidence>
<name>A0ABR3GLU2_9PEZI</name>
<organism evidence="4 5">
    <name type="scientific">Discina gigas</name>
    <dbReference type="NCBI Taxonomy" id="1032678"/>
    <lineage>
        <taxon>Eukaryota</taxon>
        <taxon>Fungi</taxon>
        <taxon>Dikarya</taxon>
        <taxon>Ascomycota</taxon>
        <taxon>Pezizomycotina</taxon>
        <taxon>Pezizomycetes</taxon>
        <taxon>Pezizales</taxon>
        <taxon>Discinaceae</taxon>
        <taxon>Discina</taxon>
    </lineage>
</organism>
<dbReference type="EMBL" id="JBBBZM010000042">
    <property type="protein sequence ID" value="KAL0636886.1"/>
    <property type="molecule type" value="Genomic_DNA"/>
</dbReference>
<dbReference type="Pfam" id="PF20411">
    <property type="entry name" value="DUF6697"/>
    <property type="match status" value="2"/>
</dbReference>